<evidence type="ECO:0000256" key="1">
    <source>
        <dbReference type="SAM" id="MobiDB-lite"/>
    </source>
</evidence>
<evidence type="ECO:0000313" key="2">
    <source>
        <dbReference type="EMBL" id="SHE51826.1"/>
    </source>
</evidence>
<gene>
    <name evidence="2" type="ORF">SAMN04488522_101434</name>
</gene>
<dbReference type="Proteomes" id="UP000184287">
    <property type="component" value="Unassembled WGS sequence"/>
</dbReference>
<dbReference type="EMBL" id="FQUQ01000001">
    <property type="protein sequence ID" value="SHE51826.1"/>
    <property type="molecule type" value="Genomic_DNA"/>
</dbReference>
<dbReference type="OrthoDB" id="8263000at2"/>
<dbReference type="STRING" id="288992.SAMN04488522_101434"/>
<organism evidence="2 3">
    <name type="scientific">Pedobacter caeni</name>
    <dbReference type="NCBI Taxonomy" id="288992"/>
    <lineage>
        <taxon>Bacteria</taxon>
        <taxon>Pseudomonadati</taxon>
        <taxon>Bacteroidota</taxon>
        <taxon>Sphingobacteriia</taxon>
        <taxon>Sphingobacteriales</taxon>
        <taxon>Sphingobacteriaceae</taxon>
        <taxon>Pedobacter</taxon>
    </lineage>
</organism>
<reference evidence="3" key="1">
    <citation type="submission" date="2016-11" db="EMBL/GenBank/DDBJ databases">
        <authorList>
            <person name="Varghese N."/>
            <person name="Submissions S."/>
        </authorList>
    </citation>
    <scope>NUCLEOTIDE SEQUENCE [LARGE SCALE GENOMIC DNA]</scope>
    <source>
        <strain evidence="3">DSM 16990</strain>
    </source>
</reference>
<keyword evidence="3" id="KW-1185">Reference proteome</keyword>
<protein>
    <submittedName>
        <fullName evidence="2">Uncharacterized protein</fullName>
    </submittedName>
</protein>
<evidence type="ECO:0000313" key="3">
    <source>
        <dbReference type="Proteomes" id="UP000184287"/>
    </source>
</evidence>
<feature type="region of interest" description="Disordered" evidence="1">
    <location>
        <begin position="1882"/>
        <end position="1911"/>
    </location>
</feature>
<dbReference type="RefSeq" id="WP_073226810.1">
    <property type="nucleotide sequence ID" value="NZ_FQUQ01000001.1"/>
</dbReference>
<sequence length="2115" mass="241317">MTNAEDNIKVISKNNSGFPEYLDFEKLRAEGIEHLGKLSGKIWTDHNVHDPGITILEVLCYALLDLGYRTNLPAKDLFTPHPSESGKDGNFFTPAQILACNPVTILDYRKLLIDIKGVKNAWLSIATDLVINGLYHVYIETEIDYSEEPNGEGKLRDLTELIKKNLMAHRNLCEDFADIHILRKFPVGVCAAIELKDGADPESVYLDIVRKLRDFLSPSPHFYTLQQLLDKGKSIDEIFAGRPYDMAESHGFVDTDELLQLKLKKEIHLSDAYNLILGIEGVQKVNKLELKHCISKDREKGIGWKFKLPENHIPEFRTSCSGFRFTRKGLPVELDTKKYEGLLNGGFENNGKALYTAPSPYLDKEIPKGIYHQDLDAYFLLQEDFPRVYGIAEGGLPEDASDLRKAQALQLKGYLLFFDQLLAGYLAQLKNIRSLFSMSSSGDPALQHTYFLNQLESLPELNPLLRFAVVGDEGNGLGKEGSVLLRTVPKHELDALITLNLKKVVDPLSLPPFTFSRLTEQQVAISELKEDLGNGTFTPGFLNKGSSCIYYYIISSSEEFALVSNLSFKTIDEANLHLNSVTYIGTFDENYRSFIMDTDRVSFSLELNTVSFSAYLQQIIEDKDLYSMRRNSFLDHLLSRFAEKFTDFALLSYNKGCEQQKSSVSIKAKENFLASYDEISSNRGRAYDYQKNKWNTHNTSGFENEAKFLSGIENKQAHYLCNFVVEAYDEQYLVDFKIAGETFFAPVEKFNSREEGEKVAMDIFKALSDPHQLKTQYIPHEKLYTVQVQYSNRAAVSSVRKYGSSREADALRNNFKRMFSAAPDPEDIFVSSFKYSVYLIDHLGDIVRIYTESFKTAPEAHAAAEQMTGKINDSKNWLPETKAKRRIGTLYFNKINPELFKFVDVKAFKIDINNTIVGRPDKFTYDLLDNANSFKFYPEKEFGTSKEARQHCYFVISLAGNKASYQVRKSEVDFKISLVYNDQTEASCYSEFPTEAEAWNMVQQIVLLVTAHEFRLKTEAEADGWKFNYRLGLEPASDHLFTSAMEYPSREMSIESANAFYRAIPSLQLLPGKEGAVLTPLKENAKIPLVNLRTEGKSSDTDVTESVSLALEQQKDILRLAKHKNSSSFKSAVRVDDSNGTGKFVYRLVDKDRPVAFYLEKYKDKILNGSDRIKVAGAGDCDLKYLQLCLGDDRFKEITDQTSKGTSYRFQLKAHNYQSILSGSTPHEIVFFESNMVYASKELAISAFEENYLHVLQLAAEGGDYAALVFIPDDTRIEIESTEHKPAEELIVKWAKSYPVKRVQYGSQAFNDLFCKNAAPSSKQVFYFGTFQYEGNPQQWQSVRYYDTPEETMKDFIFFLGLLRYAGNLYLDGSHCDEGQEPCCRIYIREVLAESTKRFDNENDAWGNEGVEKFICAVQSGFGFHHYQRTEDCCYTFYLNCGDDLMIHPCVYDTTKKRNEVLNELYTQFKEHQERNSYGLNIDDNELILLDENGLPFARQRMAKEREIDSCNALMELITQISSTDNDYSEEKGVVFLKDKSKNVILESYTQDYGLERWKETLRAFVCYFPLLKTHNEKTKRDHYSVELKLPGFSPCKDNGKEKDPCAGTEETAGNEPTCFVAWKSACSYSSCEEAMQVLRYMRDRLSDFQNYQPLVDCACNTFGIAINYDLIKTGAGKRLSELPPNSLTRTEKIAFNPQCYESAQLACAAVERTKRLSNAEGFHLIEHILLRPLTTHDKDSEKTEAQTKSESDCDYKWIVPKDDPCLSTSDICFVPGKDQYSFIATVVLPAWPQRFRTESGKMLMEDILYRLAPAHVMLRILWLAPHDFFDFEDKYKDWRKWMAKQHICDPEFSVSGFLGLLFGKTYLCLAECDSCKPCKAKEPAPNDCFEQDREGAQEEKEDEKEKNEKRKDELKDFLNQVNITFGWAELKCESVVLNATDPANKEIPAVIAPAANEARPIETAKDKATFINHRLESYESITAHIAEKLNKNAIVLNVQAFLKEKKPTIERFESIVISIIQNKKSSGKNAVALNKHQMLYLMQSVVGYTLDHFCFKKTKTAEMLLMSNAFEKMRKAKIDLSAIYNHWDGLEVKRHQPNLNIDEIKALIMGINKK</sequence>
<name>A0A1M4U5A5_9SPHI</name>
<accession>A0A1M4U5A5</accession>
<proteinExistence type="predicted"/>